<dbReference type="InterPro" id="IPR036250">
    <property type="entry name" value="AcylCo_DH-like_C"/>
</dbReference>
<evidence type="ECO:0000256" key="8">
    <source>
        <dbReference type="ARBA" id="ARBA00040394"/>
    </source>
</evidence>
<comment type="pathway">
    <text evidence="2">Siderophore biosynthesis; mycobactin biosynthesis.</text>
</comment>
<dbReference type="PROSITE" id="PS00072">
    <property type="entry name" value="ACYL_COA_DH_1"/>
    <property type="match status" value="1"/>
</dbReference>
<keyword evidence="5 10" id="KW-0274">FAD</keyword>
<dbReference type="Gene3D" id="1.10.540.10">
    <property type="entry name" value="Acyl-CoA dehydrogenase/oxidase, N-terminal domain"/>
    <property type="match status" value="1"/>
</dbReference>
<dbReference type="Pfam" id="PF00441">
    <property type="entry name" value="Acyl-CoA_dh_1"/>
    <property type="match status" value="1"/>
</dbReference>
<dbReference type="Pfam" id="PF02771">
    <property type="entry name" value="Acyl-CoA_dh_N"/>
    <property type="match status" value="1"/>
</dbReference>
<keyword evidence="6 10" id="KW-0560">Oxidoreductase</keyword>
<dbReference type="Gene3D" id="1.20.140.10">
    <property type="entry name" value="Butyryl-CoA Dehydrogenase, subunit A, domain 3"/>
    <property type="match status" value="1"/>
</dbReference>
<dbReference type="InterPro" id="IPR046373">
    <property type="entry name" value="Acyl-CoA_Oxase/DH_mid-dom_sf"/>
</dbReference>
<dbReference type="GO" id="GO:0033539">
    <property type="term" value="P:fatty acid beta-oxidation using acyl-CoA dehydrogenase"/>
    <property type="evidence" value="ECO:0007669"/>
    <property type="project" value="TreeGrafter"/>
</dbReference>
<protein>
    <recommendedName>
        <fullName evidence="8">Acyl-[acyl-carrier-protein] dehydrogenase MbtN</fullName>
    </recommendedName>
    <alternativeName>
        <fullName evidence="9">Mycobactin synthase protein N</fullName>
    </alternativeName>
</protein>
<dbReference type="InterPro" id="IPR009075">
    <property type="entry name" value="AcylCo_DH/oxidase_C"/>
</dbReference>
<evidence type="ECO:0000256" key="6">
    <source>
        <dbReference type="ARBA" id="ARBA00023002"/>
    </source>
</evidence>
<dbReference type="FunFam" id="2.40.110.10:FF:000002">
    <property type="entry name" value="Acyl-CoA dehydrogenase fadE12"/>
    <property type="match status" value="1"/>
</dbReference>
<dbReference type="GO" id="GO:0003995">
    <property type="term" value="F:acyl-CoA dehydrogenase activity"/>
    <property type="evidence" value="ECO:0007669"/>
    <property type="project" value="InterPro"/>
</dbReference>
<gene>
    <name evidence="14" type="ORF">FNH04_01580</name>
</gene>
<proteinExistence type="inferred from homology"/>
<name>A0A5N8VXP1_9ACTN</name>
<dbReference type="OrthoDB" id="8876745at2"/>
<evidence type="ECO:0000256" key="1">
    <source>
        <dbReference type="ARBA" id="ARBA00001974"/>
    </source>
</evidence>
<evidence type="ECO:0000313" key="15">
    <source>
        <dbReference type="Proteomes" id="UP000326979"/>
    </source>
</evidence>
<evidence type="ECO:0000256" key="7">
    <source>
        <dbReference type="ARBA" id="ARBA00037085"/>
    </source>
</evidence>
<evidence type="ECO:0000256" key="2">
    <source>
        <dbReference type="ARBA" id="ARBA00005102"/>
    </source>
</evidence>
<feature type="domain" description="Acyl-CoA oxidase/dehydrogenase middle" evidence="12">
    <location>
        <begin position="125"/>
        <end position="220"/>
    </location>
</feature>
<dbReference type="EMBL" id="VJZE01000004">
    <property type="protein sequence ID" value="MPY38695.1"/>
    <property type="molecule type" value="Genomic_DNA"/>
</dbReference>
<dbReference type="Gene3D" id="2.40.110.10">
    <property type="entry name" value="Butyryl-CoA Dehydrogenase, subunit A, domain 2"/>
    <property type="match status" value="1"/>
</dbReference>
<dbReference type="SUPFAM" id="SSF56645">
    <property type="entry name" value="Acyl-CoA dehydrogenase NM domain-like"/>
    <property type="match status" value="1"/>
</dbReference>
<evidence type="ECO:0000256" key="9">
    <source>
        <dbReference type="ARBA" id="ARBA00042660"/>
    </source>
</evidence>
<keyword evidence="4 10" id="KW-0285">Flavoprotein</keyword>
<evidence type="ECO:0000256" key="10">
    <source>
        <dbReference type="RuleBase" id="RU362125"/>
    </source>
</evidence>
<dbReference type="GO" id="GO:0050660">
    <property type="term" value="F:flavin adenine dinucleotide binding"/>
    <property type="evidence" value="ECO:0007669"/>
    <property type="project" value="InterPro"/>
</dbReference>
<evidence type="ECO:0000259" key="13">
    <source>
        <dbReference type="Pfam" id="PF02771"/>
    </source>
</evidence>
<dbReference type="Proteomes" id="UP000326979">
    <property type="component" value="Unassembled WGS sequence"/>
</dbReference>
<dbReference type="InterPro" id="IPR006089">
    <property type="entry name" value="Acyl-CoA_DH_CS"/>
</dbReference>
<evidence type="ECO:0000259" key="11">
    <source>
        <dbReference type="Pfam" id="PF00441"/>
    </source>
</evidence>
<dbReference type="PROSITE" id="PS00073">
    <property type="entry name" value="ACYL_COA_DH_2"/>
    <property type="match status" value="1"/>
</dbReference>
<dbReference type="GO" id="GO:0005737">
    <property type="term" value="C:cytoplasm"/>
    <property type="evidence" value="ECO:0007669"/>
    <property type="project" value="TreeGrafter"/>
</dbReference>
<dbReference type="PANTHER" id="PTHR48083:SF20">
    <property type="entry name" value="LONG-CHAIN SPECIFIC ACYL-COA DEHYDROGENASE, MITOCHONDRIAL"/>
    <property type="match status" value="1"/>
</dbReference>
<comment type="caution">
    <text evidence="14">The sequence shown here is derived from an EMBL/GenBank/DDBJ whole genome shotgun (WGS) entry which is preliminary data.</text>
</comment>
<dbReference type="PANTHER" id="PTHR48083">
    <property type="entry name" value="MEDIUM-CHAIN SPECIFIC ACYL-COA DEHYDROGENASE, MITOCHONDRIAL-RELATED"/>
    <property type="match status" value="1"/>
</dbReference>
<comment type="similarity">
    <text evidence="3 10">Belongs to the acyl-CoA dehydrogenase family.</text>
</comment>
<dbReference type="Pfam" id="PF02770">
    <property type="entry name" value="Acyl-CoA_dh_M"/>
    <property type="match status" value="1"/>
</dbReference>
<evidence type="ECO:0000313" key="14">
    <source>
        <dbReference type="EMBL" id="MPY38695.1"/>
    </source>
</evidence>
<dbReference type="InterPro" id="IPR006091">
    <property type="entry name" value="Acyl-CoA_Oxase/DH_mid-dom"/>
</dbReference>
<accession>A0A5N8VXP1</accession>
<comment type="function">
    <text evidence="7">Catalyzes the dehydrogenation at the alpha-beta position of ACP-bound acyl chains. This results in the introduction of a double bond in the lipidic chain, which is further transferred to the epsilon-amino group of lysine residue in the mycobactin core by MbtK.</text>
</comment>
<feature type="domain" description="Acyl-CoA dehydrogenase/oxidase N-terminal" evidence="13">
    <location>
        <begin position="8"/>
        <end position="120"/>
    </location>
</feature>
<dbReference type="SUPFAM" id="SSF47203">
    <property type="entry name" value="Acyl-CoA dehydrogenase C-terminal domain-like"/>
    <property type="match status" value="1"/>
</dbReference>
<dbReference type="InterPro" id="IPR050741">
    <property type="entry name" value="Acyl-CoA_dehydrogenase"/>
</dbReference>
<evidence type="ECO:0000256" key="4">
    <source>
        <dbReference type="ARBA" id="ARBA00022630"/>
    </source>
</evidence>
<evidence type="ECO:0000256" key="3">
    <source>
        <dbReference type="ARBA" id="ARBA00009347"/>
    </source>
</evidence>
<dbReference type="RefSeq" id="WP_152779508.1">
    <property type="nucleotide sequence ID" value="NZ_BAABEQ010000015.1"/>
</dbReference>
<sequence length="382" mass="41797">MKREIYDTEHEDFRAMVRAFTAKEVTPHLASWEAAGQVDRSLYRAAGSAGLLGLGVEEEYGGSGVDDFRYNAVLNEELCRAGATSVAMNINGFTDLIAPYFRELATPEQKARWLPGLTEGTLVAAIAMTEPGAGSDLRGIRTRAERTADGYLLNGTKTFISNGVLADLVIVVARTTAEDGQEALSLLVVERGMPGFERGRKLDKIGLSAQDTAELSFTDVPVPAANLLGEDGHGMAYLKRNLPQERVSVTVMAAATMRRVLEETIAYTRDRIVFGRPLSSLQATRFTLAELATETEIAQTFTDRCIGELAAGRLTDTEAAMAKWWVTERQQHLVSRCLQLHGGYGYMTEYPIARDFVDTRATTLFAGATEVMKEIIGKSLLR</sequence>
<dbReference type="InterPro" id="IPR037069">
    <property type="entry name" value="AcylCoA_DH/ox_N_sf"/>
</dbReference>
<reference evidence="14 15" key="1">
    <citation type="submission" date="2019-07" db="EMBL/GenBank/DDBJ databases">
        <title>New species of Amycolatopsis and Streptomyces.</title>
        <authorList>
            <person name="Duangmal K."/>
            <person name="Teo W.F.A."/>
            <person name="Lipun K."/>
        </authorList>
    </citation>
    <scope>NUCLEOTIDE SEQUENCE [LARGE SCALE GENOMIC DNA]</scope>
    <source>
        <strain evidence="14 15">TISTR 2346</strain>
    </source>
</reference>
<feature type="domain" description="Acyl-CoA dehydrogenase/oxidase C-terminal" evidence="11">
    <location>
        <begin position="232"/>
        <end position="381"/>
    </location>
</feature>
<organism evidence="14 15">
    <name type="scientific">Streptomyces phyllanthi</name>
    <dbReference type="NCBI Taxonomy" id="1803180"/>
    <lineage>
        <taxon>Bacteria</taxon>
        <taxon>Bacillati</taxon>
        <taxon>Actinomycetota</taxon>
        <taxon>Actinomycetes</taxon>
        <taxon>Kitasatosporales</taxon>
        <taxon>Streptomycetaceae</taxon>
        <taxon>Streptomyces</taxon>
    </lineage>
</organism>
<dbReference type="InterPro" id="IPR013786">
    <property type="entry name" value="AcylCoA_DH/ox_N"/>
</dbReference>
<comment type="cofactor">
    <cofactor evidence="1 10">
        <name>FAD</name>
        <dbReference type="ChEBI" id="CHEBI:57692"/>
    </cofactor>
</comment>
<evidence type="ECO:0000256" key="5">
    <source>
        <dbReference type="ARBA" id="ARBA00022827"/>
    </source>
</evidence>
<dbReference type="AlphaFoldDB" id="A0A5N8VXP1"/>
<keyword evidence="15" id="KW-1185">Reference proteome</keyword>
<dbReference type="InterPro" id="IPR009100">
    <property type="entry name" value="AcylCoA_DH/oxidase_NM_dom_sf"/>
</dbReference>
<dbReference type="FunFam" id="1.20.140.10:FF:000001">
    <property type="entry name" value="Acyl-CoA dehydrogenase"/>
    <property type="match status" value="1"/>
</dbReference>
<evidence type="ECO:0000259" key="12">
    <source>
        <dbReference type="Pfam" id="PF02770"/>
    </source>
</evidence>